<keyword evidence="2" id="KW-1185">Reference proteome</keyword>
<protein>
    <submittedName>
        <fullName evidence="1">Uncharacterized protein</fullName>
    </submittedName>
</protein>
<dbReference type="Proteomes" id="UP001212170">
    <property type="component" value="Unassembled WGS sequence"/>
</dbReference>
<dbReference type="RefSeq" id="WP_271333870.1">
    <property type="nucleotide sequence ID" value="NZ_JAMZNK010000001.1"/>
</dbReference>
<accession>A0ABT4W5V4</accession>
<proteinExistence type="predicted"/>
<organism evidence="1 2">
    <name type="scientific">Flavobacterium azizsancarii</name>
    <dbReference type="NCBI Taxonomy" id="2961580"/>
    <lineage>
        <taxon>Bacteria</taxon>
        <taxon>Pseudomonadati</taxon>
        <taxon>Bacteroidota</taxon>
        <taxon>Flavobacteriia</taxon>
        <taxon>Flavobacteriales</taxon>
        <taxon>Flavobacteriaceae</taxon>
        <taxon>Flavobacterium</taxon>
    </lineage>
</organism>
<evidence type="ECO:0000313" key="1">
    <source>
        <dbReference type="EMBL" id="MDA6067986.1"/>
    </source>
</evidence>
<gene>
    <name evidence="1" type="ORF">NJT12_00015</name>
</gene>
<evidence type="ECO:0000313" key="2">
    <source>
        <dbReference type="Proteomes" id="UP001212170"/>
    </source>
</evidence>
<sequence length="166" mass="19600">MTILLMWFNIDWNIFALDNIPTMLRKPSLSAFAQLLLKPLNSLYYKWYNWRIDNLYKLEHTGQVCSLEGSLNDKFDIVERRIYIGDGQIHKTFYIYTEAESKTVYAHTESENKTIFLRTEAETADTGLDFIVFVPEEIYNSQIYALHAHIKFYKSGGKRYSIFIDE</sequence>
<reference evidence="1 2" key="1">
    <citation type="journal article" date="2023" name="Chemosphere">
        <title>Whole genome analysis of Flavobacterium aziz-sancarii sp. nov., isolated from Ardley Island (Antarctica), revealed a rich resistome and bioremediation potential.</title>
        <authorList>
            <person name="Otur C."/>
            <person name="Okay S."/>
            <person name="Kurt-Kizildogan A."/>
        </authorList>
    </citation>
    <scope>NUCLEOTIDE SEQUENCE [LARGE SCALE GENOMIC DNA]</scope>
    <source>
        <strain evidence="1 2">AC</strain>
    </source>
</reference>
<dbReference type="EMBL" id="JAMZNK010000001">
    <property type="protein sequence ID" value="MDA6067986.1"/>
    <property type="molecule type" value="Genomic_DNA"/>
</dbReference>
<comment type="caution">
    <text evidence="1">The sequence shown here is derived from an EMBL/GenBank/DDBJ whole genome shotgun (WGS) entry which is preliminary data.</text>
</comment>
<name>A0ABT4W5V4_9FLAO</name>